<dbReference type="AlphaFoldDB" id="A0A0B3SHV0"/>
<protein>
    <submittedName>
        <fullName evidence="1">Hpr(Ser) kinase/phosphatase</fullName>
        <ecNumber evidence="1">2.7.1.-</ecNumber>
    </submittedName>
</protein>
<dbReference type="SUPFAM" id="SSF53795">
    <property type="entry name" value="PEP carboxykinase-like"/>
    <property type="match status" value="1"/>
</dbReference>
<comment type="caution">
    <text evidence="1">The sequence shown here is derived from an EMBL/GenBank/DDBJ whole genome shotgun (WGS) entry which is preliminary data.</text>
</comment>
<evidence type="ECO:0000313" key="1">
    <source>
        <dbReference type="EMBL" id="KHQ50149.1"/>
    </source>
</evidence>
<keyword evidence="1" id="KW-0418">Kinase</keyword>
<accession>A0A0B3SHV0</accession>
<dbReference type="EMBL" id="JSUQ01000030">
    <property type="protein sequence ID" value="KHQ50149.1"/>
    <property type="molecule type" value="Genomic_DNA"/>
</dbReference>
<organism evidence="1 2">
    <name type="scientific">Mameliella alba</name>
    <dbReference type="NCBI Taxonomy" id="561184"/>
    <lineage>
        <taxon>Bacteria</taxon>
        <taxon>Pseudomonadati</taxon>
        <taxon>Pseudomonadota</taxon>
        <taxon>Alphaproteobacteria</taxon>
        <taxon>Rhodobacterales</taxon>
        <taxon>Roseobacteraceae</taxon>
        <taxon>Mameliella</taxon>
    </lineage>
</organism>
<name>A0A0B3SHV0_9RHOB</name>
<proteinExistence type="predicted"/>
<dbReference type="EC" id="2.7.1.-" evidence="1"/>
<dbReference type="GO" id="GO:0016301">
    <property type="term" value="F:kinase activity"/>
    <property type="evidence" value="ECO:0007669"/>
    <property type="project" value="UniProtKB-KW"/>
</dbReference>
<gene>
    <name evidence="1" type="ORF">OA50_05268</name>
</gene>
<evidence type="ECO:0000313" key="2">
    <source>
        <dbReference type="Proteomes" id="UP000030960"/>
    </source>
</evidence>
<sequence>MPMKTYFSAGVLLETPIECPSLTLVRGHAGLPTLKVELQDTPAPKIERIPGQPPNWRITHATCELDVPGVAFFRIHKSGLIQTWPRSADTDEIAIFLVGTVLGIALHLRGTIALHASAVQVGDGAVLFCGVSGAGKSTLAAMLHQRGYPVLSDDVSALDLTDGNVVLHSDGRKLKLWKESIKALDLGDARTRKVRKGFNKFYVPMEPPPATPTPVRALYALHRQTETGQPEIASLSAPDAAQIIRLNAYRPRLVTDLGAAPLYFKTAAALLRRASVCRLGREHDFEQQPAVVDLLETHWHDINLLA</sequence>
<keyword evidence="2" id="KW-1185">Reference proteome</keyword>
<keyword evidence="1" id="KW-0808">Transferase</keyword>
<dbReference type="OrthoDB" id="3213869at2"/>
<dbReference type="InterPro" id="IPR027417">
    <property type="entry name" value="P-loop_NTPase"/>
</dbReference>
<dbReference type="Proteomes" id="UP000030960">
    <property type="component" value="Unassembled WGS sequence"/>
</dbReference>
<dbReference type="Gene3D" id="3.40.50.300">
    <property type="entry name" value="P-loop containing nucleotide triphosphate hydrolases"/>
    <property type="match status" value="1"/>
</dbReference>
<dbReference type="RefSeq" id="WP_052244863.1">
    <property type="nucleotide sequence ID" value="NZ_JSUQ01000030.1"/>
</dbReference>
<reference evidence="1 2" key="1">
    <citation type="submission" date="2014-10" db="EMBL/GenBank/DDBJ databases">
        <title>Genome sequence of Ponticoccus sp. strain UMTAT08 isolated from clonal culture of toxic dinoflagellate Alexandrium tamiyavanichii.</title>
        <authorList>
            <person name="Gan H.Y."/>
            <person name="Muhd D.-D."/>
            <person name="Mohd Noor M.E."/>
            <person name="Yeong Y.S."/>
            <person name="Usup G."/>
        </authorList>
    </citation>
    <scope>NUCLEOTIDE SEQUENCE [LARGE SCALE GENOMIC DNA]</scope>
    <source>
        <strain evidence="1 2">UMTAT08</strain>
    </source>
</reference>